<dbReference type="InterPro" id="IPR036388">
    <property type="entry name" value="WH-like_DNA-bd_sf"/>
</dbReference>
<dbReference type="InterPro" id="IPR016032">
    <property type="entry name" value="Sig_transdc_resp-reg_C-effctor"/>
</dbReference>
<dbReference type="Gene3D" id="3.40.50.2300">
    <property type="match status" value="1"/>
</dbReference>
<evidence type="ECO:0000313" key="12">
    <source>
        <dbReference type="EMBL" id="MDI4510669.1"/>
    </source>
</evidence>
<dbReference type="Pfam" id="PF00072">
    <property type="entry name" value="Response_reg"/>
    <property type="match status" value="1"/>
</dbReference>
<evidence type="ECO:0000259" key="10">
    <source>
        <dbReference type="PROSITE" id="PS50110"/>
    </source>
</evidence>
<dbReference type="PROSITE" id="PS50110">
    <property type="entry name" value="RESPONSE_REGULATORY"/>
    <property type="match status" value="1"/>
</dbReference>
<dbReference type="GO" id="GO:0005829">
    <property type="term" value="C:cytosol"/>
    <property type="evidence" value="ECO:0007669"/>
    <property type="project" value="TreeGrafter"/>
</dbReference>
<evidence type="ECO:0000256" key="5">
    <source>
        <dbReference type="ARBA" id="ARBA00023015"/>
    </source>
</evidence>
<dbReference type="InterPro" id="IPR039420">
    <property type="entry name" value="WalR-like"/>
</dbReference>
<dbReference type="PANTHER" id="PTHR48111:SF35">
    <property type="entry name" value="TRANSCRIPTIONAL REGULATORY PROTEIN QSEB"/>
    <property type="match status" value="1"/>
</dbReference>
<feature type="domain" description="OmpR/PhoB-type" evidence="11">
    <location>
        <begin position="125"/>
        <end position="219"/>
    </location>
</feature>
<dbReference type="SUPFAM" id="SSF46894">
    <property type="entry name" value="C-terminal effector domain of the bipartite response regulators"/>
    <property type="match status" value="1"/>
</dbReference>
<dbReference type="GO" id="GO:0032993">
    <property type="term" value="C:protein-DNA complex"/>
    <property type="evidence" value="ECO:0007669"/>
    <property type="project" value="TreeGrafter"/>
</dbReference>
<dbReference type="InterPro" id="IPR011006">
    <property type="entry name" value="CheY-like_superfamily"/>
</dbReference>
<dbReference type="AlphaFoldDB" id="A0A173MXT2"/>
<name>A0A173MXT2_FAUOS</name>
<feature type="domain" description="Response regulatory" evidence="10">
    <location>
        <begin position="3"/>
        <end position="117"/>
    </location>
</feature>
<feature type="DNA-binding region" description="OmpR/PhoB-type" evidence="9">
    <location>
        <begin position="125"/>
        <end position="219"/>
    </location>
</feature>
<evidence type="ECO:0000256" key="7">
    <source>
        <dbReference type="ARBA" id="ARBA00023163"/>
    </source>
</evidence>
<dbReference type="EMBL" id="SSCJ01000011">
    <property type="protein sequence ID" value="MDI4510669.1"/>
    <property type="molecule type" value="Genomic_DNA"/>
</dbReference>
<protein>
    <submittedName>
        <fullName evidence="13">Response regulator</fullName>
    </submittedName>
</protein>
<keyword evidence="6 9" id="KW-0238">DNA-binding</keyword>
<evidence type="ECO:0000256" key="8">
    <source>
        <dbReference type="PROSITE-ProRule" id="PRU00169"/>
    </source>
</evidence>
<dbReference type="InterPro" id="IPR001867">
    <property type="entry name" value="OmpR/PhoB-type_DNA-bd"/>
</dbReference>
<evidence type="ECO:0000256" key="1">
    <source>
        <dbReference type="ARBA" id="ARBA00004496"/>
    </source>
</evidence>
<keyword evidence="2" id="KW-0963">Cytoplasm</keyword>
<accession>A0A173MXT2</accession>
<keyword evidence="4" id="KW-0902">Two-component regulatory system</keyword>
<dbReference type="CDD" id="cd00383">
    <property type="entry name" value="trans_reg_C"/>
    <property type="match status" value="1"/>
</dbReference>
<dbReference type="Pfam" id="PF00486">
    <property type="entry name" value="Trans_reg_C"/>
    <property type="match status" value="1"/>
</dbReference>
<dbReference type="PROSITE" id="PS51755">
    <property type="entry name" value="OMPR_PHOB"/>
    <property type="match status" value="1"/>
</dbReference>
<feature type="modified residue" description="4-aspartylphosphate" evidence="8">
    <location>
        <position position="52"/>
    </location>
</feature>
<keyword evidence="7" id="KW-0804">Transcription</keyword>
<evidence type="ECO:0000256" key="2">
    <source>
        <dbReference type="ARBA" id="ARBA00022490"/>
    </source>
</evidence>
<dbReference type="SUPFAM" id="SSF52172">
    <property type="entry name" value="CheY-like"/>
    <property type="match status" value="1"/>
</dbReference>
<dbReference type="SMART" id="SM00448">
    <property type="entry name" value="REC"/>
    <property type="match status" value="1"/>
</dbReference>
<reference evidence="12" key="1">
    <citation type="submission" date="2019-04" db="EMBL/GenBank/DDBJ databases">
        <title>Moraxella osloensis CCUG 73412, isolated from corneal scrapings as causative agent of keratitis.</title>
        <authorList>
            <person name="Connolly G."/>
            <person name="Jaen-Luchoro D."/>
            <person name="Pinyeiro-Iglesias B."/>
            <person name="Curry A."/>
            <person name="Knowles S."/>
            <person name="Moore E.R.B."/>
        </authorList>
    </citation>
    <scope>NUCLEOTIDE SEQUENCE</scope>
    <source>
        <strain evidence="12">CCUG 73412</strain>
    </source>
</reference>
<dbReference type="SMART" id="SM00862">
    <property type="entry name" value="Trans_reg_C"/>
    <property type="match status" value="1"/>
</dbReference>
<dbReference type="GO" id="GO:0006355">
    <property type="term" value="P:regulation of DNA-templated transcription"/>
    <property type="evidence" value="ECO:0007669"/>
    <property type="project" value="InterPro"/>
</dbReference>
<evidence type="ECO:0000259" key="11">
    <source>
        <dbReference type="PROSITE" id="PS51755"/>
    </source>
</evidence>
<dbReference type="GO" id="GO:0000976">
    <property type="term" value="F:transcription cis-regulatory region binding"/>
    <property type="evidence" value="ECO:0007669"/>
    <property type="project" value="TreeGrafter"/>
</dbReference>
<evidence type="ECO:0000256" key="6">
    <source>
        <dbReference type="ARBA" id="ARBA00023125"/>
    </source>
</evidence>
<gene>
    <name evidence="12" type="ORF">E6P75_10715</name>
    <name evidence="13" type="ORF">GSF12_09565</name>
</gene>
<dbReference type="Gene3D" id="1.10.10.10">
    <property type="entry name" value="Winged helix-like DNA-binding domain superfamily/Winged helix DNA-binding domain"/>
    <property type="match status" value="1"/>
</dbReference>
<organism evidence="13">
    <name type="scientific">Faucicola osloensis</name>
    <name type="common">Moraxella osloensis</name>
    <dbReference type="NCBI Taxonomy" id="34062"/>
    <lineage>
        <taxon>Bacteria</taxon>
        <taxon>Pseudomonadati</taxon>
        <taxon>Pseudomonadota</taxon>
        <taxon>Gammaproteobacteria</taxon>
        <taxon>Moraxellales</taxon>
        <taxon>Moraxellaceae</taxon>
        <taxon>Faucicola</taxon>
    </lineage>
</organism>
<sequence>MTRILLIEDDATIADGIVKGLSQQNMMVDWFADAKLGEMAIHEGVFDAVLLDLTLPRGDGMTILANWRQQKIDTPVLIITARDAIANRVAGLNAGADDYLVKPFALDEVVARLQALIRRSQGRSQTEIRYGDVSYLPQQQQVFYQGKWVDLTAKEITVLEQFISYPNLVHSRASLEDKLYGWQQDIESNAIEVHIHNLRKKLGNDFILTRRGIGYYLNPALQRPE</sequence>
<evidence type="ECO:0000313" key="13">
    <source>
        <dbReference type="EMBL" id="QHG10106.1"/>
    </source>
</evidence>
<dbReference type="GO" id="GO:0000156">
    <property type="term" value="F:phosphorelay response regulator activity"/>
    <property type="evidence" value="ECO:0007669"/>
    <property type="project" value="TreeGrafter"/>
</dbReference>
<proteinExistence type="predicted"/>
<dbReference type="OrthoDB" id="9802426at2"/>
<dbReference type="PANTHER" id="PTHR48111">
    <property type="entry name" value="REGULATOR OF RPOS"/>
    <property type="match status" value="1"/>
</dbReference>
<keyword evidence="5" id="KW-0805">Transcription regulation</keyword>
<evidence type="ECO:0000256" key="3">
    <source>
        <dbReference type="ARBA" id="ARBA00022553"/>
    </source>
</evidence>
<reference evidence="13" key="2">
    <citation type="journal article" date="2020" name="Microbiol. Resour. Announc.">
        <title>Complete Genome Sequence of Moraxella osloensis Strain YV1, Isolated from an Australian Wastewater Treatment Plant.</title>
        <authorList>
            <person name="Batinovic S."/>
            <person name="Rice D.T.F."/>
            <person name="Seviour R.J."/>
            <person name="Petrovski S."/>
        </authorList>
    </citation>
    <scope>NUCLEOTIDE SEQUENCE</scope>
    <source>
        <strain evidence="13">YV1</strain>
    </source>
</reference>
<dbReference type="InterPro" id="IPR001789">
    <property type="entry name" value="Sig_transdc_resp-reg_receiver"/>
</dbReference>
<keyword evidence="3 8" id="KW-0597">Phosphoprotein</keyword>
<evidence type="ECO:0000256" key="9">
    <source>
        <dbReference type="PROSITE-ProRule" id="PRU01091"/>
    </source>
</evidence>
<dbReference type="EMBL" id="CP047226">
    <property type="protein sequence ID" value="QHG10106.1"/>
    <property type="molecule type" value="Genomic_DNA"/>
</dbReference>
<dbReference type="CDD" id="cd17624">
    <property type="entry name" value="REC_OmpR_PmrA-like"/>
    <property type="match status" value="1"/>
</dbReference>
<evidence type="ECO:0000256" key="4">
    <source>
        <dbReference type="ARBA" id="ARBA00023012"/>
    </source>
</evidence>
<comment type="subcellular location">
    <subcellularLocation>
        <location evidence="1">Cytoplasm</location>
    </subcellularLocation>
</comment>
<dbReference type="Gene3D" id="6.10.250.690">
    <property type="match status" value="1"/>
</dbReference>